<dbReference type="SUPFAM" id="SSF55729">
    <property type="entry name" value="Acyl-CoA N-acyltransferases (Nat)"/>
    <property type="match status" value="1"/>
</dbReference>
<dbReference type="GO" id="GO:1990189">
    <property type="term" value="F:protein N-terminal-serine acetyltransferase activity"/>
    <property type="evidence" value="ECO:0007669"/>
    <property type="project" value="TreeGrafter"/>
</dbReference>
<dbReference type="PROSITE" id="PS51186">
    <property type="entry name" value="GNAT"/>
    <property type="match status" value="1"/>
</dbReference>
<dbReference type="PANTHER" id="PTHR43441">
    <property type="entry name" value="RIBOSOMAL-PROTEIN-SERINE ACETYLTRANSFERASE"/>
    <property type="match status" value="1"/>
</dbReference>
<evidence type="ECO:0000259" key="1">
    <source>
        <dbReference type="PROSITE" id="PS51186"/>
    </source>
</evidence>
<sequence>MTSKLASPTLETERFTLRKLVCEDAAALLPTLGDPEQCRYLLRAHFESEEELGDWLCDPEWDGRSWAAIDRANGELVARVVAVPAGEQTSELGYITVSHRRGERIAQECSARLIEYLFTEENHHRLTADTDPRNVGSNRVLEKLGFRLEGHRIESIETHIGWCDEYYWAMLAREWRDAKGANS</sequence>
<keyword evidence="2" id="KW-0808">Transferase</keyword>
<accession>A0A1Y6E8F5</accession>
<proteinExistence type="predicted"/>
<dbReference type="InterPro" id="IPR016181">
    <property type="entry name" value="Acyl_CoA_acyltransferase"/>
</dbReference>
<feature type="domain" description="N-acetyltransferase" evidence="1">
    <location>
        <begin position="15"/>
        <end position="173"/>
    </location>
</feature>
<dbReference type="RefSeq" id="WP_086436185.1">
    <property type="nucleotide sequence ID" value="NZ_FXWG01000001.1"/>
</dbReference>
<gene>
    <name evidence="2" type="ORF">SAMN06297468_0199</name>
</gene>
<name>A0A1Y6E8F5_9SPHN</name>
<dbReference type="OrthoDB" id="5295305at2"/>
<reference evidence="3" key="1">
    <citation type="submission" date="2017-04" db="EMBL/GenBank/DDBJ databases">
        <authorList>
            <person name="Varghese N."/>
            <person name="Submissions S."/>
        </authorList>
    </citation>
    <scope>NUCLEOTIDE SEQUENCE [LARGE SCALE GENOMIC DNA]</scope>
</reference>
<protein>
    <submittedName>
        <fullName evidence="2">Protein N-acetyltransferase, RimJ/RimL family</fullName>
    </submittedName>
</protein>
<evidence type="ECO:0000313" key="3">
    <source>
        <dbReference type="Proteomes" id="UP000194420"/>
    </source>
</evidence>
<dbReference type="Proteomes" id="UP000194420">
    <property type="component" value="Unassembled WGS sequence"/>
</dbReference>
<evidence type="ECO:0000313" key="2">
    <source>
        <dbReference type="EMBL" id="SMQ58829.1"/>
    </source>
</evidence>
<dbReference type="GO" id="GO:0008999">
    <property type="term" value="F:protein-N-terminal-alanine acetyltransferase activity"/>
    <property type="evidence" value="ECO:0007669"/>
    <property type="project" value="TreeGrafter"/>
</dbReference>
<dbReference type="Gene3D" id="3.40.630.30">
    <property type="match status" value="1"/>
</dbReference>
<dbReference type="InterPro" id="IPR000182">
    <property type="entry name" value="GNAT_dom"/>
</dbReference>
<dbReference type="EMBL" id="FXWG01000001">
    <property type="protein sequence ID" value="SMQ58829.1"/>
    <property type="molecule type" value="Genomic_DNA"/>
</dbReference>
<dbReference type="AlphaFoldDB" id="A0A1Y6E8F5"/>
<organism evidence="2 3">
    <name type="scientific">Altererythrobacter xiamenensis</name>
    <dbReference type="NCBI Taxonomy" id="1316679"/>
    <lineage>
        <taxon>Bacteria</taxon>
        <taxon>Pseudomonadati</taxon>
        <taxon>Pseudomonadota</taxon>
        <taxon>Alphaproteobacteria</taxon>
        <taxon>Sphingomonadales</taxon>
        <taxon>Erythrobacteraceae</taxon>
        <taxon>Altererythrobacter</taxon>
    </lineage>
</organism>
<dbReference type="InterPro" id="IPR051908">
    <property type="entry name" value="Ribosomal_N-acetyltransferase"/>
</dbReference>
<dbReference type="PANTHER" id="PTHR43441:SF2">
    <property type="entry name" value="FAMILY ACETYLTRANSFERASE, PUTATIVE (AFU_ORTHOLOGUE AFUA_7G00850)-RELATED"/>
    <property type="match status" value="1"/>
</dbReference>
<keyword evidence="3" id="KW-1185">Reference proteome</keyword>
<dbReference type="Pfam" id="PF13302">
    <property type="entry name" value="Acetyltransf_3"/>
    <property type="match status" value="1"/>
</dbReference>
<dbReference type="GO" id="GO:0005737">
    <property type="term" value="C:cytoplasm"/>
    <property type="evidence" value="ECO:0007669"/>
    <property type="project" value="TreeGrafter"/>
</dbReference>